<feature type="region of interest" description="Disordered" evidence="1">
    <location>
        <begin position="1"/>
        <end position="31"/>
    </location>
</feature>
<evidence type="ECO:0000313" key="4">
    <source>
        <dbReference type="Proteomes" id="UP001189122"/>
    </source>
</evidence>
<dbReference type="EMBL" id="LR743592">
    <property type="protein sequence ID" value="CAA2619925.1"/>
    <property type="molecule type" value="Genomic_DNA"/>
</dbReference>
<name>A0A7I8IR77_SPIIN</name>
<evidence type="ECO:0000259" key="2">
    <source>
        <dbReference type="Pfam" id="PF25781"/>
    </source>
</evidence>
<dbReference type="InterPro" id="IPR011989">
    <property type="entry name" value="ARM-like"/>
</dbReference>
<dbReference type="EMBL" id="CACRZD030000005">
    <property type="protein sequence ID" value="CAA6659672.1"/>
    <property type="molecule type" value="Genomic_DNA"/>
</dbReference>
<dbReference type="SUPFAM" id="SSF48371">
    <property type="entry name" value="ARM repeat"/>
    <property type="match status" value="1"/>
</dbReference>
<protein>
    <recommendedName>
        <fullName evidence="2">TEX10-like TPR repeats domain-containing protein</fullName>
    </recommendedName>
</protein>
<sequence>MVRPKASGSKKPNKIKRKIGRKLPPPKNATNTQIKSKAIVLPEQSMVSERTGMAVNSRGLTLKELLQQTSHHNAKTRKVALTGTRDLLIKHPSELKLHKVAVIEKLRERICDSDKAVREVLYNVLKTVIFPHIKEEITAPVISLMMAYVFNAMTHLAIDIRVMGFKFFISFDIMRNKQLYLEDKSKIKDVLDGLLHCLSSFAFSEKKFDSQNEENATWRPLHAFGVEMPDEHTGLSSIRNKLEALLSLLIHCFQEFIATVHATSMIDALSFTCMSSILQIINLLVKVSFLRGISRPEALGCLFHQLSKTTMREKFLEFIERPLCCQVSGNAESGGVIQEKYIISLIEFIPGLVSQMMGYWKARLLQAFTGVFENCRVDSKLMFACLSALMQILLPRHVQSVQSSSFNSEEMLCYQVVWLRKLPEVLLQLGDKHPSVSKYDNLQFTLRDYYSTNDDQGVKQYGPFVKLPKDCQDIAICGIYYFSSLNLPLLESLAFCCLCDDLEPTVRIRILEVLHSAYKSGHVKLADHIGFLVTIVARFKVSPEFHLDGENRGKISNRETFRFISEAVFSCLSEMGDHSLVLRLLQKITLEVMSMKPHLDNMQSMLRMIILLDSTFSTFVEEAISTLGQNISTYLIDASCYMPDKINATGDDEEFLVYQFYARPCIVLFLRSGRLLHEVLKSLASPNYDFEPTKIHAVASTILFILKNEKLRRNLSSSEGAIKNILHNISILLSENRNTMVFEKRCSLQNVFHQLQNEASMLQRLVERGQRA</sequence>
<dbReference type="InterPro" id="IPR057949">
    <property type="entry name" value="TPR_TEX10"/>
</dbReference>
<evidence type="ECO:0000256" key="1">
    <source>
        <dbReference type="SAM" id="MobiDB-lite"/>
    </source>
</evidence>
<keyword evidence="4" id="KW-1185">Reference proteome</keyword>
<dbReference type="Proteomes" id="UP001189122">
    <property type="component" value="Unassembled WGS sequence"/>
</dbReference>
<dbReference type="Pfam" id="PF25781">
    <property type="entry name" value="TPR_TEX10"/>
    <property type="match status" value="1"/>
</dbReference>
<organism evidence="3">
    <name type="scientific">Spirodela intermedia</name>
    <name type="common">Intermediate duckweed</name>
    <dbReference type="NCBI Taxonomy" id="51605"/>
    <lineage>
        <taxon>Eukaryota</taxon>
        <taxon>Viridiplantae</taxon>
        <taxon>Streptophyta</taxon>
        <taxon>Embryophyta</taxon>
        <taxon>Tracheophyta</taxon>
        <taxon>Spermatophyta</taxon>
        <taxon>Magnoliopsida</taxon>
        <taxon>Liliopsida</taxon>
        <taxon>Araceae</taxon>
        <taxon>Lemnoideae</taxon>
        <taxon>Spirodela</taxon>
    </lineage>
</organism>
<dbReference type="AlphaFoldDB" id="A0A7I8IR77"/>
<feature type="compositionally biased region" description="Basic residues" evidence="1">
    <location>
        <begin position="11"/>
        <end position="21"/>
    </location>
</feature>
<accession>A0A7I8IR77</accession>
<dbReference type="PANTHER" id="PTHR16056">
    <property type="entry name" value="REGULATOR OF MICROTUBULE DYNAMICS PROTEIN"/>
    <property type="match status" value="1"/>
</dbReference>
<dbReference type="GO" id="GO:0005634">
    <property type="term" value="C:nucleus"/>
    <property type="evidence" value="ECO:0007669"/>
    <property type="project" value="TreeGrafter"/>
</dbReference>
<dbReference type="PANTHER" id="PTHR16056:SF2">
    <property type="entry name" value="TESTIS-EXPRESSED PROTEIN 10"/>
    <property type="match status" value="1"/>
</dbReference>
<gene>
    <name evidence="3" type="ORF">SI7747_05006094</name>
</gene>
<evidence type="ECO:0000313" key="3">
    <source>
        <dbReference type="EMBL" id="CAA2619925.1"/>
    </source>
</evidence>
<reference evidence="3 4" key="1">
    <citation type="submission" date="2019-12" db="EMBL/GenBank/DDBJ databases">
        <authorList>
            <person name="Scholz U."/>
            <person name="Mascher M."/>
            <person name="Fiebig A."/>
        </authorList>
    </citation>
    <scope>NUCLEOTIDE SEQUENCE</scope>
</reference>
<dbReference type="InterPro" id="IPR016024">
    <property type="entry name" value="ARM-type_fold"/>
</dbReference>
<proteinExistence type="predicted"/>
<feature type="domain" description="TEX10-like TPR repeats" evidence="2">
    <location>
        <begin position="418"/>
        <end position="736"/>
    </location>
</feature>
<dbReference type="Gene3D" id="1.25.10.10">
    <property type="entry name" value="Leucine-rich Repeat Variant"/>
    <property type="match status" value="1"/>
</dbReference>